<dbReference type="Gene3D" id="3.30.70.1070">
    <property type="entry name" value="Sporulation related repeat"/>
    <property type="match status" value="1"/>
</dbReference>
<dbReference type="Proteomes" id="UP000247978">
    <property type="component" value="Unassembled WGS sequence"/>
</dbReference>
<keyword evidence="2" id="KW-1185">Reference proteome</keyword>
<proteinExistence type="predicted"/>
<dbReference type="SUPFAM" id="SSF110997">
    <property type="entry name" value="Sporulation related repeat"/>
    <property type="match status" value="1"/>
</dbReference>
<dbReference type="AlphaFoldDB" id="A0A2V3VXG1"/>
<dbReference type="EMBL" id="QJJQ01000007">
    <property type="protein sequence ID" value="PXW86622.1"/>
    <property type="molecule type" value="Genomic_DNA"/>
</dbReference>
<name>A0A2V3VXG1_9BACI</name>
<dbReference type="GO" id="GO:0042834">
    <property type="term" value="F:peptidoglycan binding"/>
    <property type="evidence" value="ECO:0007669"/>
    <property type="project" value="InterPro"/>
</dbReference>
<evidence type="ECO:0000313" key="1">
    <source>
        <dbReference type="EMBL" id="PXW86622.1"/>
    </source>
</evidence>
<gene>
    <name evidence="1" type="ORF">DFR56_107143</name>
</gene>
<accession>A0A2V3VXG1</accession>
<reference evidence="1 2" key="1">
    <citation type="submission" date="2018-05" db="EMBL/GenBank/DDBJ databases">
        <title>Genomic Encyclopedia of Type Strains, Phase IV (KMG-IV): sequencing the most valuable type-strain genomes for metagenomic binning, comparative biology and taxonomic classification.</title>
        <authorList>
            <person name="Goeker M."/>
        </authorList>
    </citation>
    <scope>NUCLEOTIDE SEQUENCE [LARGE SCALE GENOMIC DNA]</scope>
    <source>
        <strain evidence="1 2">DSM 28556</strain>
    </source>
</reference>
<organism evidence="1 2">
    <name type="scientific">Pseudogracilibacillus auburnensis</name>
    <dbReference type="NCBI Taxonomy" id="1494959"/>
    <lineage>
        <taxon>Bacteria</taxon>
        <taxon>Bacillati</taxon>
        <taxon>Bacillota</taxon>
        <taxon>Bacilli</taxon>
        <taxon>Bacillales</taxon>
        <taxon>Bacillaceae</taxon>
        <taxon>Pseudogracilibacillus</taxon>
    </lineage>
</organism>
<dbReference type="InterPro" id="IPR036680">
    <property type="entry name" value="SPOR-like_sf"/>
</dbReference>
<sequence>MNKQKKWVKRSKKSNLLPKKSNIVNLKNKRDHPMMSRKAKQLIFAICSSLCIGTIFGFITLQMSKQEDPHHATILNSSTGNEREEKSVKQIESFHVYVVQGGVFSEQENAKQWGGKYEKLDFPAVPWKRDKEFYLFTGVAETAEIANQYAQEMDEQGLDAYVKEWEVRAVNNDLSETDLNWLNSFLAQWQKSLQSIGNDRVIEEWIDFTEGAQGLSEPLQKFNDTITHHIQKIEANETNEYKEQQILLQLLQEYEQLTNE</sequence>
<protein>
    <recommendedName>
        <fullName evidence="3">SPOR domain-containing protein</fullName>
    </recommendedName>
</protein>
<dbReference type="OrthoDB" id="2969309at2"/>
<evidence type="ECO:0000313" key="2">
    <source>
        <dbReference type="Proteomes" id="UP000247978"/>
    </source>
</evidence>
<evidence type="ECO:0008006" key="3">
    <source>
        <dbReference type="Google" id="ProtNLM"/>
    </source>
</evidence>
<comment type="caution">
    <text evidence="1">The sequence shown here is derived from an EMBL/GenBank/DDBJ whole genome shotgun (WGS) entry which is preliminary data.</text>
</comment>
<dbReference type="RefSeq" id="WP_110395522.1">
    <property type="nucleotide sequence ID" value="NZ_JBHUHB010000001.1"/>
</dbReference>